<dbReference type="Proteomes" id="UP000677265">
    <property type="component" value="Unassembled WGS sequence"/>
</dbReference>
<dbReference type="Gene3D" id="2.130.10.10">
    <property type="entry name" value="YVTN repeat-like/Quinoprotein amine dehydrogenase"/>
    <property type="match status" value="1"/>
</dbReference>
<dbReference type="RefSeq" id="WP_213144084.1">
    <property type="nucleotide sequence ID" value="NZ_JAGYPE020000022.1"/>
</dbReference>
<evidence type="ECO:0000313" key="1">
    <source>
        <dbReference type="EMBL" id="MBS4184179.1"/>
    </source>
</evidence>
<organism evidence="1">
    <name type="scientific">Neobacillus citreus</name>
    <dbReference type="NCBI Taxonomy" id="2833578"/>
    <lineage>
        <taxon>Bacteria</taxon>
        <taxon>Bacillati</taxon>
        <taxon>Bacillota</taxon>
        <taxon>Bacilli</taxon>
        <taxon>Bacillales</taxon>
        <taxon>Bacillaceae</taxon>
        <taxon>Neobacillus</taxon>
    </lineage>
</organism>
<keyword evidence="3" id="KW-1185">Reference proteome</keyword>
<dbReference type="EMBL" id="JAGYPE020000022">
    <property type="protein sequence ID" value="MCH6266536.1"/>
    <property type="molecule type" value="Genomic_DNA"/>
</dbReference>
<dbReference type="AlphaFoldDB" id="A0A942YBC7"/>
<accession>A0A942YBC7</accession>
<dbReference type="SUPFAM" id="SSF82171">
    <property type="entry name" value="DPP6 N-terminal domain-like"/>
    <property type="match status" value="1"/>
</dbReference>
<dbReference type="EMBL" id="JAGYPE010000004">
    <property type="protein sequence ID" value="MBS4184179.1"/>
    <property type="molecule type" value="Genomic_DNA"/>
</dbReference>
<dbReference type="InterPro" id="IPR015943">
    <property type="entry name" value="WD40/YVTN_repeat-like_dom_sf"/>
</dbReference>
<evidence type="ECO:0008006" key="4">
    <source>
        <dbReference type="Google" id="ProtNLM"/>
    </source>
</evidence>
<comment type="caution">
    <text evidence="1">The sequence shown here is derived from an EMBL/GenBank/DDBJ whole genome shotgun (WGS) entry which is preliminary data.</text>
</comment>
<evidence type="ECO:0000313" key="3">
    <source>
        <dbReference type="Proteomes" id="UP000677265"/>
    </source>
</evidence>
<gene>
    <name evidence="2" type="ORF">KHB02_013485</name>
    <name evidence="1" type="ORF">KHB02_22550</name>
</gene>
<proteinExistence type="predicted"/>
<evidence type="ECO:0000313" key="2">
    <source>
        <dbReference type="EMBL" id="MCH6266536.1"/>
    </source>
</evidence>
<name>A0A942YBC7_9BACI</name>
<protein>
    <recommendedName>
        <fullName evidence="4">Dipeptidylpeptidase IV N-terminal domain-containing protein</fullName>
    </recommendedName>
</protein>
<sequence length="329" mass="38155">MRIFLLALVFITALETGVFWHYDNILKGQQSITASTSETGTKKKIETPILNKKLLAEEKVKLVSISENQRYVAYVSNNNRLHIIDIENNTELYSANEEDQMNYIKWIRSDNLFIGLKSEQNHLVLKTFQVGTHKERIITTFTGVTSTSTFKSISYSPYTNDVYTLIGNDTITKLYHFNTNGKMTNVPLRNSYIEKPTLLSTKNELFYEDKFHTIWLKQNSSVKNIESNATILSVYDDTIYYGKLDQDGYVTKIYSYQDGQKHLIDELPTPVSGDHILITEDENTLYIEDNVYYDMKQNKHFTLPKDSEVTVENHKFFLLTQNDTNLIKE</sequence>
<reference evidence="1" key="1">
    <citation type="submission" date="2021-05" db="EMBL/GenBank/DDBJ databases">
        <title>Novel Bacillus species.</title>
        <authorList>
            <person name="Liu G."/>
        </authorList>
    </citation>
    <scope>NUCLEOTIDE SEQUENCE</scope>
    <source>
        <strain evidence="1 3">FJAT-50051</strain>
    </source>
</reference>